<evidence type="ECO:0000256" key="2">
    <source>
        <dbReference type="ARBA" id="ARBA00022679"/>
    </source>
</evidence>
<dbReference type="PROSITE" id="PS51683">
    <property type="entry name" value="SAM_OMT_II"/>
    <property type="match status" value="1"/>
</dbReference>
<evidence type="ECO:0000313" key="7">
    <source>
        <dbReference type="EMBL" id="TWI91594.1"/>
    </source>
</evidence>
<dbReference type="OrthoDB" id="9766840at2"/>
<dbReference type="Proteomes" id="UP000316778">
    <property type="component" value="Unassembled WGS sequence"/>
</dbReference>
<dbReference type="GO" id="GO:0008171">
    <property type="term" value="F:O-methyltransferase activity"/>
    <property type="evidence" value="ECO:0007669"/>
    <property type="project" value="InterPro"/>
</dbReference>
<dbReference type="InterPro" id="IPR016461">
    <property type="entry name" value="COMT-like"/>
</dbReference>
<dbReference type="Pfam" id="PF00891">
    <property type="entry name" value="Methyltransf_2"/>
    <property type="match status" value="1"/>
</dbReference>
<dbReference type="Gene3D" id="3.40.50.150">
    <property type="entry name" value="Vaccinia Virus protein VP39"/>
    <property type="match status" value="1"/>
</dbReference>
<accession>A0A562TEA7</accession>
<keyword evidence="1 7" id="KW-0489">Methyltransferase</keyword>
<feature type="domain" description="O-methyltransferase dimerisation" evidence="6">
    <location>
        <begin position="15"/>
        <end position="89"/>
    </location>
</feature>
<organism evidence="7 8">
    <name type="scientific">Chitinophaga japonensis</name>
    <name type="common">Flexibacter japonensis</name>
    <dbReference type="NCBI Taxonomy" id="104662"/>
    <lineage>
        <taxon>Bacteria</taxon>
        <taxon>Pseudomonadati</taxon>
        <taxon>Bacteroidota</taxon>
        <taxon>Chitinophagia</taxon>
        <taxon>Chitinophagales</taxon>
        <taxon>Chitinophagaceae</taxon>
        <taxon>Chitinophaga</taxon>
    </lineage>
</organism>
<dbReference type="PANTHER" id="PTHR43712">
    <property type="entry name" value="PUTATIVE (AFU_ORTHOLOGUE AFUA_4G14580)-RELATED"/>
    <property type="match status" value="1"/>
</dbReference>
<evidence type="ECO:0000256" key="4">
    <source>
        <dbReference type="PIRSR" id="PIRSR005739-1"/>
    </source>
</evidence>
<sequence>MTPNAPHPPTARILDIIAGCHLACCLYVATRLNIADLLANGPQTTEALAAANGSHAPALYRVLRALASEGVFEETAPGTFALTPPATALQEGGTMKSYVQALLGEHYQAYGQLLYSVQTSNIAFDHYFGMGVWPYYESHPQEGRNFMNAMTGASQAQLPHIVAAYDFSPFNTIVDIGGGNGALLMAVLRATPHLKGVVFDRAYVLQQTEPAIAAAGLTERCSVQAGDFFEEVPPEADAYMMKYILHDWSDEDVVRILRNCAAAMKKGSKLLAVDAVIPEGNTPHPGKFMDITMLVATGGRERTAQEFRALFEQAGLQYNRVVNLAIPDLSIVEGEKA</sequence>
<evidence type="ECO:0000256" key="1">
    <source>
        <dbReference type="ARBA" id="ARBA00022603"/>
    </source>
</evidence>
<dbReference type="InterPro" id="IPR029063">
    <property type="entry name" value="SAM-dependent_MTases_sf"/>
</dbReference>
<dbReference type="CDD" id="cd02440">
    <property type="entry name" value="AdoMet_MTases"/>
    <property type="match status" value="1"/>
</dbReference>
<dbReference type="InterPro" id="IPR012967">
    <property type="entry name" value="COMT_dimerisation"/>
</dbReference>
<dbReference type="AlphaFoldDB" id="A0A562TEA7"/>
<dbReference type="PANTHER" id="PTHR43712:SF2">
    <property type="entry name" value="O-METHYLTRANSFERASE CICE"/>
    <property type="match status" value="1"/>
</dbReference>
<feature type="domain" description="O-methyltransferase C-terminal" evidence="5">
    <location>
        <begin position="117"/>
        <end position="316"/>
    </location>
</feature>
<dbReference type="EMBL" id="VLLG01000002">
    <property type="protein sequence ID" value="TWI91594.1"/>
    <property type="molecule type" value="Genomic_DNA"/>
</dbReference>
<dbReference type="InterPro" id="IPR001077">
    <property type="entry name" value="COMT_C"/>
</dbReference>
<comment type="caution">
    <text evidence="7">The sequence shown here is derived from an EMBL/GenBank/DDBJ whole genome shotgun (WGS) entry which is preliminary data.</text>
</comment>
<dbReference type="SUPFAM" id="SSF46785">
    <property type="entry name" value="Winged helix' DNA-binding domain"/>
    <property type="match status" value="1"/>
</dbReference>
<keyword evidence="3" id="KW-0949">S-adenosyl-L-methionine</keyword>
<dbReference type="GO" id="GO:0046983">
    <property type="term" value="F:protein dimerization activity"/>
    <property type="evidence" value="ECO:0007669"/>
    <property type="project" value="InterPro"/>
</dbReference>
<dbReference type="Pfam" id="PF08100">
    <property type="entry name" value="Dimerisation"/>
    <property type="match status" value="1"/>
</dbReference>
<feature type="active site" description="Proton acceptor" evidence="4">
    <location>
        <position position="246"/>
    </location>
</feature>
<evidence type="ECO:0000313" key="8">
    <source>
        <dbReference type="Proteomes" id="UP000316778"/>
    </source>
</evidence>
<reference evidence="7 8" key="1">
    <citation type="journal article" date="2013" name="Stand. Genomic Sci.">
        <title>Genomic Encyclopedia of Type Strains, Phase I: The one thousand microbial genomes (KMG-I) project.</title>
        <authorList>
            <person name="Kyrpides N.C."/>
            <person name="Woyke T."/>
            <person name="Eisen J.A."/>
            <person name="Garrity G."/>
            <person name="Lilburn T.G."/>
            <person name="Beck B.J."/>
            <person name="Whitman W.B."/>
            <person name="Hugenholtz P."/>
            <person name="Klenk H.P."/>
        </authorList>
    </citation>
    <scope>NUCLEOTIDE SEQUENCE [LARGE SCALE GENOMIC DNA]</scope>
    <source>
        <strain evidence="7 8">DSM 13484</strain>
    </source>
</reference>
<dbReference type="SUPFAM" id="SSF53335">
    <property type="entry name" value="S-adenosyl-L-methionine-dependent methyltransferases"/>
    <property type="match status" value="1"/>
</dbReference>
<keyword evidence="8" id="KW-1185">Reference proteome</keyword>
<dbReference type="PIRSF" id="PIRSF005739">
    <property type="entry name" value="O-mtase"/>
    <property type="match status" value="1"/>
</dbReference>
<dbReference type="InterPro" id="IPR036388">
    <property type="entry name" value="WH-like_DNA-bd_sf"/>
</dbReference>
<dbReference type="GO" id="GO:0032259">
    <property type="term" value="P:methylation"/>
    <property type="evidence" value="ECO:0007669"/>
    <property type="project" value="UniProtKB-KW"/>
</dbReference>
<dbReference type="RefSeq" id="WP_145710738.1">
    <property type="nucleotide sequence ID" value="NZ_BAAAFY010000001.1"/>
</dbReference>
<evidence type="ECO:0000259" key="6">
    <source>
        <dbReference type="Pfam" id="PF08100"/>
    </source>
</evidence>
<proteinExistence type="predicted"/>
<protein>
    <submittedName>
        <fullName evidence="7">O-methyltransferase</fullName>
    </submittedName>
</protein>
<gene>
    <name evidence="7" type="ORF">LX66_0968</name>
</gene>
<evidence type="ECO:0000256" key="3">
    <source>
        <dbReference type="ARBA" id="ARBA00022691"/>
    </source>
</evidence>
<evidence type="ECO:0000259" key="5">
    <source>
        <dbReference type="Pfam" id="PF00891"/>
    </source>
</evidence>
<keyword evidence="2 7" id="KW-0808">Transferase</keyword>
<name>A0A562TEA7_CHIJA</name>
<dbReference type="Gene3D" id="1.10.10.10">
    <property type="entry name" value="Winged helix-like DNA-binding domain superfamily/Winged helix DNA-binding domain"/>
    <property type="match status" value="1"/>
</dbReference>
<dbReference type="InterPro" id="IPR036390">
    <property type="entry name" value="WH_DNA-bd_sf"/>
</dbReference>